<accession>A0AAD9IUT4</accession>
<evidence type="ECO:0000313" key="2">
    <source>
        <dbReference type="EMBL" id="KAK2140495.1"/>
    </source>
</evidence>
<comment type="caution">
    <text evidence="2">The sequence shown here is derived from an EMBL/GenBank/DDBJ whole genome shotgun (WGS) entry which is preliminary data.</text>
</comment>
<feature type="compositionally biased region" description="Polar residues" evidence="1">
    <location>
        <begin position="71"/>
        <end position="85"/>
    </location>
</feature>
<feature type="region of interest" description="Disordered" evidence="1">
    <location>
        <begin position="30"/>
        <end position="117"/>
    </location>
</feature>
<dbReference type="AlphaFoldDB" id="A0AAD9IUT4"/>
<dbReference type="Proteomes" id="UP001208570">
    <property type="component" value="Unassembled WGS sequence"/>
</dbReference>
<name>A0AAD9IUT4_9ANNE</name>
<evidence type="ECO:0000256" key="1">
    <source>
        <dbReference type="SAM" id="MobiDB-lite"/>
    </source>
</evidence>
<proteinExistence type="predicted"/>
<reference evidence="2" key="1">
    <citation type="journal article" date="2023" name="Mol. Biol. Evol.">
        <title>Third-Generation Sequencing Reveals the Adaptive Role of the Epigenome in Three Deep-Sea Polychaetes.</title>
        <authorList>
            <person name="Perez M."/>
            <person name="Aroh O."/>
            <person name="Sun Y."/>
            <person name="Lan Y."/>
            <person name="Juniper S.K."/>
            <person name="Young C.R."/>
            <person name="Angers B."/>
            <person name="Qian P.Y."/>
        </authorList>
    </citation>
    <scope>NUCLEOTIDE SEQUENCE</scope>
    <source>
        <strain evidence="2">P08H-3</strain>
    </source>
</reference>
<keyword evidence="3" id="KW-1185">Reference proteome</keyword>
<feature type="compositionally biased region" description="Low complexity" evidence="1">
    <location>
        <begin position="103"/>
        <end position="115"/>
    </location>
</feature>
<evidence type="ECO:0000313" key="3">
    <source>
        <dbReference type="Proteomes" id="UP001208570"/>
    </source>
</evidence>
<sequence length="190" mass="21976">MIPKDNFSPQSRFVYDVIYRRNQRAKTLYAADGRSAPSRHQRVREDTMIRSTSDPTIGWDGSQVDPDRTNRNSGLGNHQVAQTSLKPAPIPEAYRRRRRYSRRSTSSLPASTSSESDYRVRTKYPEFDYSVSGEELSRDVSGLDLAVTNKKFHLENIWVVPHKDHIKDAIGRRQVHFKLEQSIQELDEIE</sequence>
<protein>
    <submittedName>
        <fullName evidence="2">Uncharacterized protein</fullName>
    </submittedName>
</protein>
<dbReference type="EMBL" id="JAODUP010001336">
    <property type="protein sequence ID" value="KAK2140495.1"/>
    <property type="molecule type" value="Genomic_DNA"/>
</dbReference>
<organism evidence="2 3">
    <name type="scientific">Paralvinella palmiformis</name>
    <dbReference type="NCBI Taxonomy" id="53620"/>
    <lineage>
        <taxon>Eukaryota</taxon>
        <taxon>Metazoa</taxon>
        <taxon>Spiralia</taxon>
        <taxon>Lophotrochozoa</taxon>
        <taxon>Annelida</taxon>
        <taxon>Polychaeta</taxon>
        <taxon>Sedentaria</taxon>
        <taxon>Canalipalpata</taxon>
        <taxon>Terebellida</taxon>
        <taxon>Terebelliformia</taxon>
        <taxon>Alvinellidae</taxon>
        <taxon>Paralvinella</taxon>
    </lineage>
</organism>
<gene>
    <name evidence="2" type="ORF">LSH36_1337g00001</name>
</gene>